<feature type="region of interest" description="Disordered" evidence="1">
    <location>
        <begin position="1"/>
        <end position="27"/>
    </location>
</feature>
<evidence type="ECO:0000313" key="3">
    <source>
        <dbReference type="Proteomes" id="UP000324222"/>
    </source>
</evidence>
<protein>
    <submittedName>
        <fullName evidence="2">Uncharacterized protein</fullName>
    </submittedName>
</protein>
<evidence type="ECO:0000256" key="1">
    <source>
        <dbReference type="SAM" id="MobiDB-lite"/>
    </source>
</evidence>
<sequence>MRIWAGEAGGRAGPQRGREVGEQEEEEEEEEFFVCAVSEVERLQAAMASLCCLAISLGAVLSPGRNYSLH</sequence>
<accession>A0A5B7FKD9</accession>
<name>A0A5B7FKD9_PORTR</name>
<dbReference type="EMBL" id="VSRR010007457">
    <property type="protein sequence ID" value="MPC46932.1"/>
    <property type="molecule type" value="Genomic_DNA"/>
</dbReference>
<evidence type="ECO:0000313" key="2">
    <source>
        <dbReference type="EMBL" id="MPC46932.1"/>
    </source>
</evidence>
<organism evidence="2 3">
    <name type="scientific">Portunus trituberculatus</name>
    <name type="common">Swimming crab</name>
    <name type="synonym">Neptunus trituberculatus</name>
    <dbReference type="NCBI Taxonomy" id="210409"/>
    <lineage>
        <taxon>Eukaryota</taxon>
        <taxon>Metazoa</taxon>
        <taxon>Ecdysozoa</taxon>
        <taxon>Arthropoda</taxon>
        <taxon>Crustacea</taxon>
        <taxon>Multicrustacea</taxon>
        <taxon>Malacostraca</taxon>
        <taxon>Eumalacostraca</taxon>
        <taxon>Eucarida</taxon>
        <taxon>Decapoda</taxon>
        <taxon>Pleocyemata</taxon>
        <taxon>Brachyura</taxon>
        <taxon>Eubrachyura</taxon>
        <taxon>Portunoidea</taxon>
        <taxon>Portunidae</taxon>
        <taxon>Portuninae</taxon>
        <taxon>Portunus</taxon>
    </lineage>
</organism>
<keyword evidence="3" id="KW-1185">Reference proteome</keyword>
<dbReference type="AlphaFoldDB" id="A0A5B7FKD9"/>
<reference evidence="2 3" key="1">
    <citation type="submission" date="2019-05" db="EMBL/GenBank/DDBJ databases">
        <title>Another draft genome of Portunus trituberculatus and its Hox gene families provides insights of decapod evolution.</title>
        <authorList>
            <person name="Jeong J.-H."/>
            <person name="Song I."/>
            <person name="Kim S."/>
            <person name="Choi T."/>
            <person name="Kim D."/>
            <person name="Ryu S."/>
            <person name="Kim W."/>
        </authorList>
    </citation>
    <scope>NUCLEOTIDE SEQUENCE [LARGE SCALE GENOMIC DNA]</scope>
    <source>
        <tissue evidence="2">Muscle</tissue>
    </source>
</reference>
<comment type="caution">
    <text evidence="2">The sequence shown here is derived from an EMBL/GenBank/DDBJ whole genome shotgun (WGS) entry which is preliminary data.</text>
</comment>
<proteinExistence type="predicted"/>
<gene>
    <name evidence="2" type="ORF">E2C01_040663</name>
</gene>
<dbReference type="Proteomes" id="UP000324222">
    <property type="component" value="Unassembled WGS sequence"/>
</dbReference>